<reference evidence="2" key="2">
    <citation type="submission" date="2015-01" db="EMBL/GenBank/DDBJ databases">
        <title>Evolutionary Origins and Diversification of the Mycorrhizal Mutualists.</title>
        <authorList>
            <consortium name="DOE Joint Genome Institute"/>
            <consortium name="Mycorrhizal Genomics Consortium"/>
            <person name="Kohler A."/>
            <person name="Kuo A."/>
            <person name="Nagy L.G."/>
            <person name="Floudas D."/>
            <person name="Copeland A."/>
            <person name="Barry K.W."/>
            <person name="Cichocki N."/>
            <person name="Veneault-Fourrey C."/>
            <person name="LaButti K."/>
            <person name="Lindquist E.A."/>
            <person name="Lipzen A."/>
            <person name="Lundell T."/>
            <person name="Morin E."/>
            <person name="Murat C."/>
            <person name="Riley R."/>
            <person name="Ohm R."/>
            <person name="Sun H."/>
            <person name="Tunlid A."/>
            <person name="Henrissat B."/>
            <person name="Grigoriev I.V."/>
            <person name="Hibbett D.S."/>
            <person name="Martin F."/>
        </authorList>
    </citation>
    <scope>NUCLEOTIDE SEQUENCE [LARGE SCALE GENOMIC DNA]</scope>
    <source>
        <strain evidence="2">Ve08.2h10</strain>
    </source>
</reference>
<name>A0A0D0DUC9_9AGAM</name>
<dbReference type="InParanoid" id="A0A0D0DUC9"/>
<evidence type="ECO:0000313" key="2">
    <source>
        <dbReference type="Proteomes" id="UP000054538"/>
    </source>
</evidence>
<gene>
    <name evidence="1" type="ORF">PAXRUDRAFT_829806</name>
</gene>
<keyword evidence="2" id="KW-1185">Reference proteome</keyword>
<protein>
    <submittedName>
        <fullName evidence="1">Uncharacterized protein</fullName>
    </submittedName>
</protein>
<reference evidence="1 2" key="1">
    <citation type="submission" date="2014-04" db="EMBL/GenBank/DDBJ databases">
        <authorList>
            <consortium name="DOE Joint Genome Institute"/>
            <person name="Kuo A."/>
            <person name="Kohler A."/>
            <person name="Jargeat P."/>
            <person name="Nagy L.G."/>
            <person name="Floudas D."/>
            <person name="Copeland A."/>
            <person name="Barry K.W."/>
            <person name="Cichocki N."/>
            <person name="Veneault-Fourrey C."/>
            <person name="LaButti K."/>
            <person name="Lindquist E.A."/>
            <person name="Lipzen A."/>
            <person name="Lundell T."/>
            <person name="Morin E."/>
            <person name="Murat C."/>
            <person name="Sun H."/>
            <person name="Tunlid A."/>
            <person name="Henrissat B."/>
            <person name="Grigoriev I.V."/>
            <person name="Hibbett D.S."/>
            <person name="Martin F."/>
            <person name="Nordberg H.P."/>
            <person name="Cantor M.N."/>
            <person name="Hua S.X."/>
        </authorList>
    </citation>
    <scope>NUCLEOTIDE SEQUENCE [LARGE SCALE GENOMIC DNA]</scope>
    <source>
        <strain evidence="1 2">Ve08.2h10</strain>
    </source>
</reference>
<dbReference type="EMBL" id="KN825263">
    <property type="protein sequence ID" value="KIK92596.1"/>
    <property type="molecule type" value="Genomic_DNA"/>
</dbReference>
<sequence length="90" mass="9671">MLPRTITNFTIKLTPLLSQPAATRTSPVTVLHGFSQVTCSFPLVTPLVSEFVVPISATKIGVACGHCAAYYDPLLRKSLSSSDEAEASYR</sequence>
<dbReference type="AlphaFoldDB" id="A0A0D0DUC9"/>
<dbReference type="HOGENOM" id="CLU_2441525_0_0_1"/>
<organism evidence="1 2">
    <name type="scientific">Paxillus rubicundulus Ve08.2h10</name>
    <dbReference type="NCBI Taxonomy" id="930991"/>
    <lineage>
        <taxon>Eukaryota</taxon>
        <taxon>Fungi</taxon>
        <taxon>Dikarya</taxon>
        <taxon>Basidiomycota</taxon>
        <taxon>Agaricomycotina</taxon>
        <taxon>Agaricomycetes</taxon>
        <taxon>Agaricomycetidae</taxon>
        <taxon>Boletales</taxon>
        <taxon>Paxilineae</taxon>
        <taxon>Paxillaceae</taxon>
        <taxon>Paxillus</taxon>
    </lineage>
</organism>
<dbReference type="Proteomes" id="UP000054538">
    <property type="component" value="Unassembled WGS sequence"/>
</dbReference>
<proteinExistence type="predicted"/>
<evidence type="ECO:0000313" key="1">
    <source>
        <dbReference type="EMBL" id="KIK92596.1"/>
    </source>
</evidence>
<accession>A0A0D0DUC9</accession>